<dbReference type="GO" id="GO:0000287">
    <property type="term" value="F:magnesium ion binding"/>
    <property type="evidence" value="ECO:0007669"/>
    <property type="project" value="TreeGrafter"/>
</dbReference>
<evidence type="ECO:0000256" key="2">
    <source>
        <dbReference type="ARBA" id="ARBA00022723"/>
    </source>
</evidence>
<dbReference type="InterPro" id="IPR011206">
    <property type="entry name" value="Citrate_lyase_beta/mcl1/mcl2"/>
</dbReference>
<protein>
    <submittedName>
        <fullName evidence="7">CoA ester lyase</fullName>
    </submittedName>
</protein>
<evidence type="ECO:0000313" key="7">
    <source>
        <dbReference type="EMBL" id="TLX71312.1"/>
    </source>
</evidence>
<feature type="binding site" evidence="4">
    <location>
        <position position="110"/>
    </location>
    <ligand>
        <name>substrate</name>
    </ligand>
</feature>
<sequence>MRSYLFVPGDRPERFAKALAAGADVVILDLEDAVPAQNKAAAREHVRKAIEGGADVVLRINGFGSSDFAQDLALLRDLPVRGVMLPKAETVEPMVELAAATTAPIIPLIESALGLWQVLNVARAPGVERLAFGSIDFQVDIGCDGSDEALLHARSQIVLASRVAGLQAPIDGVSVVLDDEALIALESRRSRTLGFVGKLCIHPRQVAAVNQAFSPSTKELDWARRVIAATEQSAGAAVSVDGAMVDLPVLLKAQNLLALTS</sequence>
<feature type="domain" description="HpcH/HpaI aldolase/citrate lyase" evidence="6">
    <location>
        <begin position="2"/>
        <end position="203"/>
    </location>
</feature>
<dbReference type="SUPFAM" id="SSF51621">
    <property type="entry name" value="Phosphoenolpyruvate/pyruvate domain"/>
    <property type="match status" value="1"/>
</dbReference>
<organism evidence="7 8">
    <name type="scientific">Pseudomonas nicosulfuronedens</name>
    <dbReference type="NCBI Taxonomy" id="2571105"/>
    <lineage>
        <taxon>Bacteria</taxon>
        <taxon>Pseudomonadati</taxon>
        <taxon>Pseudomonadota</taxon>
        <taxon>Gammaproteobacteria</taxon>
        <taxon>Pseudomonadales</taxon>
        <taxon>Pseudomonadaceae</taxon>
        <taxon>Pseudomonas</taxon>
    </lineage>
</organism>
<feature type="binding site" evidence="5">
    <location>
        <position position="110"/>
    </location>
    <ligand>
        <name>Mg(2+)</name>
        <dbReference type="ChEBI" id="CHEBI:18420"/>
    </ligand>
</feature>
<dbReference type="Pfam" id="PF03328">
    <property type="entry name" value="HpcH_HpaI"/>
    <property type="match status" value="1"/>
</dbReference>
<dbReference type="PANTHER" id="PTHR32308">
    <property type="entry name" value="LYASE BETA SUBUNIT, PUTATIVE (AFU_ORTHOLOGUE AFUA_4G13030)-RELATED"/>
    <property type="match status" value="1"/>
</dbReference>
<proteinExistence type="predicted"/>
<feature type="binding site" evidence="5">
    <location>
        <position position="136"/>
    </location>
    <ligand>
        <name>Mg(2+)</name>
        <dbReference type="ChEBI" id="CHEBI:18420"/>
    </ligand>
</feature>
<dbReference type="GO" id="GO:0016829">
    <property type="term" value="F:lyase activity"/>
    <property type="evidence" value="ECO:0007669"/>
    <property type="project" value="UniProtKB-KW"/>
</dbReference>
<comment type="caution">
    <text evidence="7">The sequence shown here is derived from an EMBL/GenBank/DDBJ whole genome shotgun (WGS) entry which is preliminary data.</text>
</comment>
<dbReference type="PIRSF" id="PIRSF015582">
    <property type="entry name" value="Cit_lyase_B"/>
    <property type="match status" value="1"/>
</dbReference>
<keyword evidence="3 5" id="KW-0460">Magnesium</keyword>
<dbReference type="AlphaFoldDB" id="A0A5R9QNP5"/>
<gene>
    <name evidence="7" type="ORF">FAS41_25370</name>
</gene>
<comment type="cofactor">
    <cofactor evidence="1">
        <name>Mg(2+)</name>
        <dbReference type="ChEBI" id="CHEBI:18420"/>
    </cofactor>
</comment>
<dbReference type="InterPro" id="IPR040442">
    <property type="entry name" value="Pyrv_kinase-like_dom_sf"/>
</dbReference>
<reference evidence="7 8" key="1">
    <citation type="submission" date="2019-04" db="EMBL/GenBank/DDBJ databases">
        <authorList>
            <person name="Li M."/>
        </authorList>
    </citation>
    <scope>NUCLEOTIDE SEQUENCE [LARGE SCALE GENOMIC DNA]</scope>
    <source>
        <strain evidence="7 8">LAM1902</strain>
    </source>
</reference>
<dbReference type="OrthoDB" id="348111at2"/>
<evidence type="ECO:0000256" key="5">
    <source>
        <dbReference type="PIRSR" id="PIRSR015582-2"/>
    </source>
</evidence>
<evidence type="ECO:0000256" key="4">
    <source>
        <dbReference type="PIRSR" id="PIRSR015582-1"/>
    </source>
</evidence>
<evidence type="ECO:0000259" key="6">
    <source>
        <dbReference type="Pfam" id="PF03328"/>
    </source>
</evidence>
<dbReference type="Gene3D" id="3.20.20.60">
    <property type="entry name" value="Phosphoenolpyruvate-binding domains"/>
    <property type="match status" value="1"/>
</dbReference>
<dbReference type="PANTHER" id="PTHR32308:SF10">
    <property type="entry name" value="CITRATE LYASE SUBUNIT BETA"/>
    <property type="match status" value="1"/>
</dbReference>
<evidence type="ECO:0000256" key="3">
    <source>
        <dbReference type="ARBA" id="ARBA00022842"/>
    </source>
</evidence>
<feature type="binding site" evidence="4">
    <location>
        <position position="59"/>
    </location>
    <ligand>
        <name>substrate</name>
    </ligand>
</feature>
<accession>A0A5R9QNP5</accession>
<keyword evidence="8" id="KW-1185">Reference proteome</keyword>
<keyword evidence="2 5" id="KW-0479">Metal-binding</keyword>
<dbReference type="RefSeq" id="WP_138526113.1">
    <property type="nucleotide sequence ID" value="NZ_SWDV01000041.1"/>
</dbReference>
<keyword evidence="7" id="KW-0456">Lyase</keyword>
<dbReference type="GO" id="GO:0006107">
    <property type="term" value="P:oxaloacetate metabolic process"/>
    <property type="evidence" value="ECO:0007669"/>
    <property type="project" value="TreeGrafter"/>
</dbReference>
<evidence type="ECO:0000256" key="1">
    <source>
        <dbReference type="ARBA" id="ARBA00001946"/>
    </source>
</evidence>
<dbReference type="EMBL" id="SWDV01000041">
    <property type="protein sequence ID" value="TLX71312.1"/>
    <property type="molecule type" value="Genomic_DNA"/>
</dbReference>
<name>A0A5R9QNP5_9PSED</name>
<evidence type="ECO:0000313" key="8">
    <source>
        <dbReference type="Proteomes" id="UP000306635"/>
    </source>
</evidence>
<dbReference type="InterPro" id="IPR005000">
    <property type="entry name" value="Aldolase/citrate-lyase_domain"/>
</dbReference>
<dbReference type="InterPro" id="IPR015813">
    <property type="entry name" value="Pyrv/PenolPyrv_kinase-like_dom"/>
</dbReference>
<dbReference type="Proteomes" id="UP000306635">
    <property type="component" value="Unassembled WGS sequence"/>
</dbReference>